<feature type="compositionally biased region" description="Basic and acidic residues" evidence="2">
    <location>
        <begin position="474"/>
        <end position="498"/>
    </location>
</feature>
<keyword evidence="4" id="KW-1185">Reference proteome</keyword>
<feature type="compositionally biased region" description="Polar residues" evidence="2">
    <location>
        <begin position="235"/>
        <end position="245"/>
    </location>
</feature>
<reference evidence="3" key="1">
    <citation type="submission" date="2021-02" db="EMBL/GenBank/DDBJ databases">
        <title>First Annotated Genome of the Yellow-green Alga Tribonema minus.</title>
        <authorList>
            <person name="Mahan K.M."/>
        </authorList>
    </citation>
    <scope>NUCLEOTIDE SEQUENCE</scope>
    <source>
        <strain evidence="3">UTEX B ZZ1240</strain>
    </source>
</reference>
<comment type="caution">
    <text evidence="3">The sequence shown here is derived from an EMBL/GenBank/DDBJ whole genome shotgun (WGS) entry which is preliminary data.</text>
</comment>
<organism evidence="3 4">
    <name type="scientific">Tribonema minus</name>
    <dbReference type="NCBI Taxonomy" id="303371"/>
    <lineage>
        <taxon>Eukaryota</taxon>
        <taxon>Sar</taxon>
        <taxon>Stramenopiles</taxon>
        <taxon>Ochrophyta</taxon>
        <taxon>PX clade</taxon>
        <taxon>Xanthophyceae</taxon>
        <taxon>Tribonematales</taxon>
        <taxon>Tribonemataceae</taxon>
        <taxon>Tribonema</taxon>
    </lineage>
</organism>
<name>A0A836CN49_9STRA</name>
<feature type="compositionally biased region" description="Basic and acidic residues" evidence="2">
    <location>
        <begin position="247"/>
        <end position="261"/>
    </location>
</feature>
<protein>
    <submittedName>
        <fullName evidence="3">Uncharacterized protein</fullName>
    </submittedName>
</protein>
<feature type="region of interest" description="Disordered" evidence="2">
    <location>
        <begin position="235"/>
        <end position="360"/>
    </location>
</feature>
<evidence type="ECO:0000313" key="3">
    <source>
        <dbReference type="EMBL" id="KAG5191378.1"/>
    </source>
</evidence>
<feature type="region of interest" description="Disordered" evidence="2">
    <location>
        <begin position="406"/>
        <end position="427"/>
    </location>
</feature>
<feature type="compositionally biased region" description="Basic and acidic residues" evidence="2">
    <location>
        <begin position="319"/>
        <end position="329"/>
    </location>
</feature>
<evidence type="ECO:0000256" key="1">
    <source>
        <dbReference type="SAM" id="Coils"/>
    </source>
</evidence>
<evidence type="ECO:0000256" key="2">
    <source>
        <dbReference type="SAM" id="MobiDB-lite"/>
    </source>
</evidence>
<evidence type="ECO:0000313" key="4">
    <source>
        <dbReference type="Proteomes" id="UP000664859"/>
    </source>
</evidence>
<feature type="region of interest" description="Disordered" evidence="2">
    <location>
        <begin position="468"/>
        <end position="517"/>
    </location>
</feature>
<feature type="compositionally biased region" description="Basic and acidic residues" evidence="2">
    <location>
        <begin position="271"/>
        <end position="285"/>
    </location>
</feature>
<feature type="coiled-coil region" evidence="1">
    <location>
        <begin position="182"/>
        <end position="224"/>
    </location>
</feature>
<gene>
    <name evidence="3" type="ORF">JKP88DRAFT_251709</name>
</gene>
<feature type="region of interest" description="Disordered" evidence="2">
    <location>
        <begin position="542"/>
        <end position="566"/>
    </location>
</feature>
<feature type="compositionally biased region" description="Polar residues" evidence="2">
    <location>
        <begin position="551"/>
        <end position="563"/>
    </location>
</feature>
<sequence>MSSSEMEAILRVQSDLFALMYRYTTTAVHGVFYDMYAKLSKLHDNDDDVCSHLQWAILRTHLWSAKIVSTVAAPWSRIARDCIVLMKKLAKCNVKILALSGFSDADDEHVDIHVTFPEVLHAVLTSASRVVSINMHCIMTTDTSQISNLMRQHHVVEDAVANLCKDHLIEATPEAVKLRSISQKLEADYKKREEELERKAHARVAEAQLERERLEASQRALAQMARSVDNSYDRSQSAAEFSVSQRELAHTVDERRRRDAEAAAVSPLEDAQTRHADDSNDRHPSAAEFSVSQREPARTVDERRRRAAETAAVSPLEDAQTRHADDSYDRPSSAAEFAVSQRELARTVDERRRSDAETPVEADHVGAAAFTPDAVAVVTKTDPVSLEAPTFAAKVPAPRGPSAEPLVNTAPEPMDEKATVPSGSPETKVPAMTAAEVGASPVADTSQRTNPNICILDGAKDAIRIELNQTPSEHSSKVIKEEPVKPKSPYDHNNEHARVGSRTPPNSPPSLAAGGGKHDVSIEDYIAQRIRNGIAQQELAMQNRNRRSTQVHDGSNKSVSVPTESEYERLRNRYLSSGSESDLDVEYI</sequence>
<keyword evidence="1" id="KW-0175">Coiled coil</keyword>
<feature type="compositionally biased region" description="Basic and acidic residues" evidence="2">
    <location>
        <begin position="343"/>
        <end position="360"/>
    </location>
</feature>
<dbReference type="Proteomes" id="UP000664859">
    <property type="component" value="Unassembled WGS sequence"/>
</dbReference>
<accession>A0A836CN49</accession>
<feature type="compositionally biased region" description="Basic and acidic residues" evidence="2">
    <location>
        <begin position="295"/>
        <end position="308"/>
    </location>
</feature>
<proteinExistence type="predicted"/>
<dbReference type="AlphaFoldDB" id="A0A836CN49"/>
<dbReference type="EMBL" id="JAFCMP010000021">
    <property type="protein sequence ID" value="KAG5191378.1"/>
    <property type="molecule type" value="Genomic_DNA"/>
</dbReference>